<accession>M0G1N0</accession>
<gene>
    <name evidence="1" type="ORF">C457_14970</name>
</gene>
<reference evidence="1 2" key="1">
    <citation type="journal article" date="2014" name="PLoS Genet.">
        <title>Phylogenetically driven sequencing of extremely halophilic archaea reveals strategies for static and dynamic osmo-response.</title>
        <authorList>
            <person name="Becker E.A."/>
            <person name="Seitzer P.M."/>
            <person name="Tritt A."/>
            <person name="Larsen D."/>
            <person name="Krusor M."/>
            <person name="Yao A.I."/>
            <person name="Wu D."/>
            <person name="Madern D."/>
            <person name="Eisen J.A."/>
            <person name="Darling A.E."/>
            <person name="Facciotti M.T."/>
        </authorList>
    </citation>
    <scope>NUCLEOTIDE SEQUENCE [LARGE SCALE GENOMIC DNA]</scope>
    <source>
        <strain evidence="2">DSM 18310 / JCM 13924 / TL6</strain>
    </source>
</reference>
<proteinExistence type="predicted"/>
<dbReference type="Proteomes" id="UP000011559">
    <property type="component" value="Unassembled WGS sequence"/>
</dbReference>
<comment type="caution">
    <text evidence="1">The sequence shown here is derived from an EMBL/GenBank/DDBJ whole genome shotgun (WGS) entry which is preliminary data.</text>
</comment>
<dbReference type="OrthoDB" id="260081at2157"/>
<evidence type="ECO:0000313" key="1">
    <source>
        <dbReference type="EMBL" id="ELZ66090.1"/>
    </source>
</evidence>
<name>M0G1N0_HALPT</name>
<sequence length="81" mass="8608">MLRALLAAFGLVELLVPDKLVAVMTRLAYEDGGEMTAKPWVVTAARVEGAVFLLVALFGLRGRCDGEAGETGETGEPDEDK</sequence>
<evidence type="ECO:0000313" key="2">
    <source>
        <dbReference type="Proteomes" id="UP000011559"/>
    </source>
</evidence>
<dbReference type="EMBL" id="AOLG01000050">
    <property type="protein sequence ID" value="ELZ66090.1"/>
    <property type="molecule type" value="Genomic_DNA"/>
</dbReference>
<organism evidence="1 2">
    <name type="scientific">Haloferax prahovense (strain DSM 18310 / JCM 13924 / TL6)</name>
    <dbReference type="NCBI Taxonomy" id="1227461"/>
    <lineage>
        <taxon>Archaea</taxon>
        <taxon>Methanobacteriati</taxon>
        <taxon>Methanobacteriota</taxon>
        <taxon>Stenosarchaea group</taxon>
        <taxon>Halobacteria</taxon>
        <taxon>Halobacteriales</taxon>
        <taxon>Haloferacaceae</taxon>
        <taxon>Haloferax</taxon>
    </lineage>
</organism>
<dbReference type="AlphaFoldDB" id="M0G1N0"/>
<dbReference type="RefSeq" id="WP_008095817.1">
    <property type="nucleotide sequence ID" value="NZ_AOLG01000050.1"/>
</dbReference>
<keyword evidence="2" id="KW-1185">Reference proteome</keyword>
<dbReference type="PATRIC" id="fig|1227461.3.peg.2924"/>
<protein>
    <submittedName>
        <fullName evidence="1">Uncharacterized protein</fullName>
    </submittedName>
</protein>